<keyword evidence="1" id="KW-0732">Signal</keyword>
<dbReference type="InterPro" id="IPR023393">
    <property type="entry name" value="START-like_dom_sf"/>
</dbReference>
<dbReference type="PANTHER" id="PTHR34060:SF1">
    <property type="entry name" value="POLYKETIDE CYCLASE _ DEHYDRASE AND LIPID TRANSPORT PROTEIN"/>
    <property type="match status" value="1"/>
</dbReference>
<evidence type="ECO:0000256" key="1">
    <source>
        <dbReference type="SAM" id="SignalP"/>
    </source>
</evidence>
<dbReference type="InterPro" id="IPR005031">
    <property type="entry name" value="COQ10_START"/>
</dbReference>
<dbReference type="SUPFAM" id="SSF55961">
    <property type="entry name" value="Bet v1-like"/>
    <property type="match status" value="1"/>
</dbReference>
<dbReference type="RefSeq" id="WP_208348792.1">
    <property type="nucleotide sequence ID" value="NZ_JAALHA020000001.1"/>
</dbReference>
<organism evidence="3 4">
    <name type="scientific">Aetokthonos hydrillicola Thurmond2011</name>
    <dbReference type="NCBI Taxonomy" id="2712845"/>
    <lineage>
        <taxon>Bacteria</taxon>
        <taxon>Bacillati</taxon>
        <taxon>Cyanobacteriota</taxon>
        <taxon>Cyanophyceae</taxon>
        <taxon>Nostocales</taxon>
        <taxon>Hapalosiphonaceae</taxon>
        <taxon>Aetokthonos</taxon>
    </lineage>
</organism>
<feature type="signal peptide" evidence="1">
    <location>
        <begin position="1"/>
        <end position="32"/>
    </location>
</feature>
<comment type="caution">
    <text evidence="3">The sequence shown here is derived from an EMBL/GenBank/DDBJ whole genome shotgun (WGS) entry which is preliminary data.</text>
</comment>
<proteinExistence type="predicted"/>
<dbReference type="Pfam" id="PF03364">
    <property type="entry name" value="Polyketide_cyc"/>
    <property type="match status" value="1"/>
</dbReference>
<keyword evidence="4" id="KW-1185">Reference proteome</keyword>
<dbReference type="Proteomes" id="UP000667802">
    <property type="component" value="Unassembled WGS sequence"/>
</dbReference>
<reference evidence="4" key="1">
    <citation type="journal article" date="2021" name="Science">
        <title>Hunting the eagle killer: A cyanobacterial neurotoxin causes vacuolar myelinopathy.</title>
        <authorList>
            <person name="Breinlinger S."/>
            <person name="Phillips T.J."/>
            <person name="Haram B.N."/>
            <person name="Mares J."/>
            <person name="Martinez Yerena J.A."/>
            <person name="Hrouzek P."/>
            <person name="Sobotka R."/>
            <person name="Henderson W.M."/>
            <person name="Schmieder P."/>
            <person name="Williams S.M."/>
            <person name="Lauderdale J.D."/>
            <person name="Wilde H.D."/>
            <person name="Gerrin W."/>
            <person name="Kust A."/>
            <person name="Washington J.W."/>
            <person name="Wagner C."/>
            <person name="Geier B."/>
            <person name="Liebeke M."/>
            <person name="Enke H."/>
            <person name="Niedermeyer T.H.J."/>
            <person name="Wilde S.B."/>
        </authorList>
    </citation>
    <scope>NUCLEOTIDE SEQUENCE [LARGE SCALE GENOMIC DNA]</scope>
    <source>
        <strain evidence="4">Thurmond2011</strain>
    </source>
</reference>
<evidence type="ECO:0000259" key="2">
    <source>
        <dbReference type="Pfam" id="PF03364"/>
    </source>
</evidence>
<name>A0AAP5I4Y0_9CYAN</name>
<feature type="chain" id="PRO_5042829543" evidence="1">
    <location>
        <begin position="33"/>
        <end position="212"/>
    </location>
</feature>
<protein>
    <submittedName>
        <fullName evidence="3">Cyclase/dehydrase</fullName>
    </submittedName>
</protein>
<evidence type="ECO:0000313" key="3">
    <source>
        <dbReference type="EMBL" id="MDR9893859.1"/>
    </source>
</evidence>
<dbReference type="Gene3D" id="3.30.530.20">
    <property type="match status" value="1"/>
</dbReference>
<gene>
    <name evidence="3" type="ORF">G7B40_004625</name>
</gene>
<dbReference type="EMBL" id="JAALHA020000001">
    <property type="protein sequence ID" value="MDR9893859.1"/>
    <property type="molecule type" value="Genomic_DNA"/>
</dbReference>
<dbReference type="AlphaFoldDB" id="A0AAP5I4Y0"/>
<dbReference type="PANTHER" id="PTHR34060">
    <property type="entry name" value="POLYKETIDE CYCLASE / DEHYDRASE AND LIPID TRANSPORT PROTEIN"/>
    <property type="match status" value="1"/>
</dbReference>
<evidence type="ECO:0000313" key="4">
    <source>
        <dbReference type="Proteomes" id="UP000667802"/>
    </source>
</evidence>
<sequence>MMLGYFPKNHRFVIGYASVIALSLFVPLTANAVPQPNASLTQLPGEEQTSLKAGRVVLTGEQGHYTGRVLVTAPLSTAWNVLTDYDHFKNFLPGVVSSQILENNGDQTIFEQINVVKVFLFTKKSRLVIASSKHYPNQIDFQLKSKSDDIKSLNGLWKLDLISSNQVLITQDVTFDPGSSAPRDLAFNIYKNALENSLKAIKQETERRSAQQ</sequence>
<accession>A0AAP5I4Y0</accession>
<feature type="domain" description="Coenzyme Q-binding protein COQ10 START" evidence="2">
    <location>
        <begin position="71"/>
        <end position="200"/>
    </location>
</feature>